<proteinExistence type="inferred from homology"/>
<evidence type="ECO:0000256" key="2">
    <source>
        <dbReference type="ARBA" id="ARBA00017703"/>
    </source>
</evidence>
<dbReference type="GO" id="GO:0009360">
    <property type="term" value="C:DNA polymerase III complex"/>
    <property type="evidence" value="ECO:0007669"/>
    <property type="project" value="UniProtKB-UniRule"/>
</dbReference>
<dbReference type="PANTHER" id="PTHR34388">
    <property type="entry name" value="DNA POLYMERASE III SUBUNIT DELTA"/>
    <property type="match status" value="1"/>
</dbReference>
<dbReference type="InterPro" id="IPR010372">
    <property type="entry name" value="DNA_pol3_delta_N"/>
</dbReference>
<dbReference type="Gene3D" id="3.40.50.300">
    <property type="entry name" value="P-loop containing nucleotide triphosphate hydrolases"/>
    <property type="match status" value="1"/>
</dbReference>
<dbReference type="SUPFAM" id="SSF52540">
    <property type="entry name" value="P-loop containing nucleoside triphosphate hydrolases"/>
    <property type="match status" value="1"/>
</dbReference>
<dbReference type="RefSeq" id="WP_184333441.1">
    <property type="nucleotide sequence ID" value="NZ_JACHHZ010000003.1"/>
</dbReference>
<dbReference type="InterPro" id="IPR008921">
    <property type="entry name" value="DNA_pol3_clamp-load_cplx_C"/>
</dbReference>
<evidence type="ECO:0000259" key="11">
    <source>
        <dbReference type="Pfam" id="PF14840"/>
    </source>
</evidence>
<comment type="similarity">
    <text evidence="7">Belongs to the DNA polymerase HolA subunit family.</text>
</comment>
<dbReference type="Pfam" id="PF14840">
    <property type="entry name" value="DNA_pol3_delt_C"/>
    <property type="match status" value="1"/>
</dbReference>
<evidence type="ECO:0000256" key="6">
    <source>
        <dbReference type="ARBA" id="ARBA00022932"/>
    </source>
</evidence>
<dbReference type="InterPro" id="IPR005790">
    <property type="entry name" value="DNA_polIII_delta"/>
</dbReference>
<keyword evidence="4 12" id="KW-0548">Nucleotidyltransferase</keyword>
<evidence type="ECO:0000313" key="13">
    <source>
        <dbReference type="Proteomes" id="UP000588068"/>
    </source>
</evidence>
<evidence type="ECO:0000259" key="10">
    <source>
        <dbReference type="Pfam" id="PF06144"/>
    </source>
</evidence>
<dbReference type="PANTHER" id="PTHR34388:SF1">
    <property type="entry name" value="DNA POLYMERASE III SUBUNIT DELTA"/>
    <property type="match status" value="1"/>
</dbReference>
<keyword evidence="6" id="KW-0239">DNA-directed DNA polymerase</keyword>
<evidence type="ECO:0000256" key="4">
    <source>
        <dbReference type="ARBA" id="ARBA00022695"/>
    </source>
</evidence>
<evidence type="ECO:0000256" key="7">
    <source>
        <dbReference type="ARBA" id="ARBA00034754"/>
    </source>
</evidence>
<protein>
    <recommendedName>
        <fullName evidence="2 9">DNA polymerase III subunit delta</fullName>
        <ecNumber evidence="1 9">2.7.7.7</ecNumber>
    </recommendedName>
</protein>
<evidence type="ECO:0000256" key="8">
    <source>
        <dbReference type="ARBA" id="ARBA00049244"/>
    </source>
</evidence>
<dbReference type="NCBIfam" id="TIGR01128">
    <property type="entry name" value="holA"/>
    <property type="match status" value="1"/>
</dbReference>
<keyword evidence="5" id="KW-0235">DNA replication</keyword>
<reference evidence="12 13" key="1">
    <citation type="submission" date="2020-08" db="EMBL/GenBank/DDBJ databases">
        <title>Genomic Encyclopedia of Type Strains, Phase IV (KMG-IV): sequencing the most valuable type-strain genomes for metagenomic binning, comparative biology and taxonomic classification.</title>
        <authorList>
            <person name="Goeker M."/>
        </authorList>
    </citation>
    <scope>NUCLEOTIDE SEQUENCE [LARGE SCALE GENOMIC DNA]</scope>
    <source>
        <strain evidence="12 13">DSM 26723</strain>
    </source>
</reference>
<gene>
    <name evidence="12" type="ORF">HNQ60_003179</name>
</gene>
<dbReference type="GO" id="GO:0006261">
    <property type="term" value="P:DNA-templated DNA replication"/>
    <property type="evidence" value="ECO:0007669"/>
    <property type="project" value="TreeGrafter"/>
</dbReference>
<evidence type="ECO:0000313" key="12">
    <source>
        <dbReference type="EMBL" id="MBB6094298.1"/>
    </source>
</evidence>
<organism evidence="12 13">
    <name type="scientific">Povalibacter uvarum</name>
    <dbReference type="NCBI Taxonomy" id="732238"/>
    <lineage>
        <taxon>Bacteria</taxon>
        <taxon>Pseudomonadati</taxon>
        <taxon>Pseudomonadota</taxon>
        <taxon>Gammaproteobacteria</taxon>
        <taxon>Steroidobacterales</taxon>
        <taxon>Steroidobacteraceae</taxon>
        <taxon>Povalibacter</taxon>
    </lineage>
</organism>
<sequence length="342" mass="37334">MKISGDNLAATLSRGLGPIYLVSGDEPLLVNEAADAIRARARKEGFTERDLHIVERGFDWNALLADSRAMSLFAQRKIVEIRLPTAAPGDQGASAIIELAGQPSPDNVVLIITGKMDGRVQNSKWVSAVEKSGAVIQIWPIDLPRLPAWIRERLGKHGLQADQDAALELSERVEGNLLAAHQEIEKLALLLPPGPVTLQTVLDSVADSARYDVLQLGEAAMRGKTSRALRVLEGLRGEGIDPVLVLWAVNKDLQWIARAQHLMRNGQSADSAMNAIYVWRPRQTAMRDALNRLKPSAVRGLLQDASRVDRAIKGVLRTDPWVEMEGLVARFSGVPLSRSKAA</sequence>
<evidence type="ECO:0000256" key="1">
    <source>
        <dbReference type="ARBA" id="ARBA00012417"/>
    </source>
</evidence>
<dbReference type="Pfam" id="PF06144">
    <property type="entry name" value="DNA_pol3_delta"/>
    <property type="match status" value="1"/>
</dbReference>
<dbReference type="AlphaFoldDB" id="A0A841HQB0"/>
<dbReference type="EC" id="2.7.7.7" evidence="1 9"/>
<name>A0A841HQB0_9GAMM</name>
<dbReference type="Gene3D" id="1.10.8.60">
    <property type="match status" value="1"/>
</dbReference>
<keyword evidence="13" id="KW-1185">Reference proteome</keyword>
<accession>A0A841HQB0</accession>
<dbReference type="Gene3D" id="1.20.272.10">
    <property type="match status" value="1"/>
</dbReference>
<dbReference type="EMBL" id="JACHHZ010000003">
    <property type="protein sequence ID" value="MBB6094298.1"/>
    <property type="molecule type" value="Genomic_DNA"/>
</dbReference>
<keyword evidence="3 12" id="KW-0808">Transferase</keyword>
<evidence type="ECO:0000256" key="3">
    <source>
        <dbReference type="ARBA" id="ARBA00022679"/>
    </source>
</evidence>
<dbReference type="SUPFAM" id="SSF48019">
    <property type="entry name" value="post-AAA+ oligomerization domain-like"/>
    <property type="match status" value="1"/>
</dbReference>
<dbReference type="Proteomes" id="UP000588068">
    <property type="component" value="Unassembled WGS sequence"/>
</dbReference>
<dbReference type="CDD" id="cd18138">
    <property type="entry name" value="HLD_clamp_pol_III_delta"/>
    <property type="match status" value="1"/>
</dbReference>
<dbReference type="GO" id="GO:0003887">
    <property type="term" value="F:DNA-directed DNA polymerase activity"/>
    <property type="evidence" value="ECO:0007669"/>
    <property type="project" value="UniProtKB-UniRule"/>
</dbReference>
<comment type="caution">
    <text evidence="12">The sequence shown here is derived from an EMBL/GenBank/DDBJ whole genome shotgun (WGS) entry which is preliminary data.</text>
</comment>
<comment type="catalytic activity">
    <reaction evidence="8">
        <text>DNA(n) + a 2'-deoxyribonucleoside 5'-triphosphate = DNA(n+1) + diphosphate</text>
        <dbReference type="Rhea" id="RHEA:22508"/>
        <dbReference type="Rhea" id="RHEA-COMP:17339"/>
        <dbReference type="Rhea" id="RHEA-COMP:17340"/>
        <dbReference type="ChEBI" id="CHEBI:33019"/>
        <dbReference type="ChEBI" id="CHEBI:61560"/>
        <dbReference type="ChEBI" id="CHEBI:173112"/>
        <dbReference type="EC" id="2.7.7.7"/>
    </reaction>
</comment>
<dbReference type="InterPro" id="IPR032780">
    <property type="entry name" value="DNA_pol3_delt_C"/>
</dbReference>
<dbReference type="GO" id="GO:0003677">
    <property type="term" value="F:DNA binding"/>
    <property type="evidence" value="ECO:0007669"/>
    <property type="project" value="InterPro"/>
</dbReference>
<feature type="domain" description="DNA polymerase III subunit delta C-terminal" evidence="11">
    <location>
        <begin position="218"/>
        <end position="333"/>
    </location>
</feature>
<evidence type="ECO:0000256" key="9">
    <source>
        <dbReference type="NCBIfam" id="TIGR01128"/>
    </source>
</evidence>
<evidence type="ECO:0000256" key="5">
    <source>
        <dbReference type="ARBA" id="ARBA00022705"/>
    </source>
</evidence>
<feature type="domain" description="DNA polymerase III delta N-terminal" evidence="10">
    <location>
        <begin position="20"/>
        <end position="136"/>
    </location>
</feature>
<dbReference type="InterPro" id="IPR027417">
    <property type="entry name" value="P-loop_NTPase"/>
</dbReference>